<dbReference type="PANTHER" id="PTHR32309:SF13">
    <property type="entry name" value="FERRIC ENTEROBACTIN TRANSPORT PROTEIN FEPE"/>
    <property type="match status" value="1"/>
</dbReference>
<protein>
    <recommendedName>
        <fullName evidence="2">non-specific protein-tyrosine kinase</fullName>
        <ecNumber evidence="2">2.7.10.2</ecNumber>
    </recommendedName>
</protein>
<keyword evidence="11" id="KW-1185">Reference proteome</keyword>
<dbReference type="NCBIfam" id="TIGR01007">
    <property type="entry name" value="eps_fam"/>
    <property type="match status" value="1"/>
</dbReference>
<gene>
    <name evidence="10" type="ordered locus">AciX9_0795</name>
</gene>
<dbReference type="AlphaFoldDB" id="E8X0J9"/>
<dbReference type="PANTHER" id="PTHR32309">
    <property type="entry name" value="TYROSINE-PROTEIN KINASE"/>
    <property type="match status" value="1"/>
</dbReference>
<dbReference type="EC" id="2.7.10.2" evidence="2"/>
<keyword evidence="7 10" id="KW-0829">Tyrosine-protein kinase</keyword>
<evidence type="ECO:0000256" key="4">
    <source>
        <dbReference type="ARBA" id="ARBA00022741"/>
    </source>
</evidence>
<sequence>MGVVSVSLLRSSVFWTVDDLQQAAGRPAFAVLTQNAGPLQLKDGVASRRGFEEDLSALHEFITHLPAEFSTPCMMFTSTLPREGSSTIVAAFAAALARAGSKVLVIDGNLHHPSMHEAFGINARVGLTHVLEQHATLQQAVQTVADLPSLHILSAGPVPPDPFALLLSSDLRGLLQSATDRYDYVLIDSPPAGRFPDAFYLASLSNVVFVIAKYGIVQRQPTARLLRKISTPDLLTSGFIVNGALGVSE</sequence>
<dbReference type="Pfam" id="PF13614">
    <property type="entry name" value="AAA_31"/>
    <property type="match status" value="1"/>
</dbReference>
<evidence type="ECO:0000256" key="1">
    <source>
        <dbReference type="ARBA" id="ARBA00007316"/>
    </source>
</evidence>
<accession>E8X0J9</accession>
<keyword evidence="3" id="KW-0808">Transferase</keyword>
<organism evidence="11">
    <name type="scientific">Granulicella tundricola (strain ATCC BAA-1859 / DSM 23138 / MP5ACTX9)</name>
    <dbReference type="NCBI Taxonomy" id="1198114"/>
    <lineage>
        <taxon>Bacteria</taxon>
        <taxon>Pseudomonadati</taxon>
        <taxon>Acidobacteriota</taxon>
        <taxon>Terriglobia</taxon>
        <taxon>Terriglobales</taxon>
        <taxon>Acidobacteriaceae</taxon>
        <taxon>Granulicella</taxon>
    </lineage>
</organism>
<dbReference type="GO" id="GO:0004715">
    <property type="term" value="F:non-membrane spanning protein tyrosine kinase activity"/>
    <property type="evidence" value="ECO:0007669"/>
    <property type="project" value="UniProtKB-EC"/>
</dbReference>
<comment type="catalytic activity">
    <reaction evidence="8">
        <text>L-tyrosyl-[protein] + ATP = O-phospho-L-tyrosyl-[protein] + ADP + H(+)</text>
        <dbReference type="Rhea" id="RHEA:10596"/>
        <dbReference type="Rhea" id="RHEA-COMP:10136"/>
        <dbReference type="Rhea" id="RHEA-COMP:20101"/>
        <dbReference type="ChEBI" id="CHEBI:15378"/>
        <dbReference type="ChEBI" id="CHEBI:30616"/>
        <dbReference type="ChEBI" id="CHEBI:46858"/>
        <dbReference type="ChEBI" id="CHEBI:61978"/>
        <dbReference type="ChEBI" id="CHEBI:456216"/>
        <dbReference type="EC" id="2.7.10.2"/>
    </reaction>
</comment>
<dbReference type="EMBL" id="CP002480">
    <property type="protein sequence ID" value="ADW67863.1"/>
    <property type="molecule type" value="Genomic_DNA"/>
</dbReference>
<evidence type="ECO:0000256" key="6">
    <source>
        <dbReference type="ARBA" id="ARBA00022840"/>
    </source>
</evidence>
<evidence type="ECO:0000313" key="10">
    <source>
        <dbReference type="EMBL" id="ADW67863.1"/>
    </source>
</evidence>
<evidence type="ECO:0000256" key="5">
    <source>
        <dbReference type="ARBA" id="ARBA00022777"/>
    </source>
</evidence>
<dbReference type="STRING" id="1198114.AciX9_0795"/>
<keyword evidence="5 10" id="KW-0418">Kinase</keyword>
<evidence type="ECO:0000256" key="2">
    <source>
        <dbReference type="ARBA" id="ARBA00011903"/>
    </source>
</evidence>
<evidence type="ECO:0000259" key="9">
    <source>
        <dbReference type="Pfam" id="PF13614"/>
    </source>
</evidence>
<feature type="domain" description="AAA" evidence="9">
    <location>
        <begin position="84"/>
        <end position="195"/>
    </location>
</feature>
<dbReference type="InterPro" id="IPR027417">
    <property type="entry name" value="P-loop_NTPase"/>
</dbReference>
<reference evidence="11" key="1">
    <citation type="submission" date="2011-01" db="EMBL/GenBank/DDBJ databases">
        <title>Complete sequence of chromosome of Acidobacterium sp. MP5ACTX9.</title>
        <authorList>
            <consortium name="US DOE Joint Genome Institute"/>
            <person name="Lucas S."/>
            <person name="Copeland A."/>
            <person name="Lapidus A."/>
            <person name="Cheng J.-F."/>
            <person name="Goodwin L."/>
            <person name="Pitluck S."/>
            <person name="Teshima H."/>
            <person name="Detter J.C."/>
            <person name="Han C."/>
            <person name="Tapia R."/>
            <person name="Land M."/>
            <person name="Hauser L."/>
            <person name="Kyrpides N."/>
            <person name="Ivanova N."/>
            <person name="Ovchinnikova G."/>
            <person name="Pagani I."/>
            <person name="Rawat S.R."/>
            <person name="Mannisto M."/>
            <person name="Haggblom M.M."/>
            <person name="Woyke T."/>
        </authorList>
    </citation>
    <scope>NUCLEOTIDE SEQUENCE [LARGE SCALE GENOMIC DNA]</scope>
    <source>
        <strain evidence="11">MP5ACTX9</strain>
    </source>
</reference>
<dbReference type="InterPro" id="IPR025669">
    <property type="entry name" value="AAA_dom"/>
</dbReference>
<comment type="similarity">
    <text evidence="1">Belongs to the CpsD/CapB family.</text>
</comment>
<keyword evidence="6" id="KW-0067">ATP-binding</keyword>
<dbReference type="eggNOG" id="COG0489">
    <property type="taxonomic scope" value="Bacteria"/>
</dbReference>
<dbReference type="KEGG" id="acm:AciX9_0795"/>
<dbReference type="HOGENOM" id="CLU_1114584_0_0_0"/>
<dbReference type="GO" id="GO:0005886">
    <property type="term" value="C:plasma membrane"/>
    <property type="evidence" value="ECO:0007669"/>
    <property type="project" value="TreeGrafter"/>
</dbReference>
<dbReference type="Gene3D" id="3.40.50.300">
    <property type="entry name" value="P-loop containing nucleotide triphosphate hydrolases"/>
    <property type="match status" value="1"/>
</dbReference>
<name>E8X0J9_GRATM</name>
<evidence type="ECO:0000256" key="8">
    <source>
        <dbReference type="ARBA" id="ARBA00051245"/>
    </source>
</evidence>
<dbReference type="SUPFAM" id="SSF52540">
    <property type="entry name" value="P-loop containing nucleoside triphosphate hydrolases"/>
    <property type="match status" value="1"/>
</dbReference>
<evidence type="ECO:0000256" key="7">
    <source>
        <dbReference type="ARBA" id="ARBA00023137"/>
    </source>
</evidence>
<evidence type="ECO:0000313" key="11">
    <source>
        <dbReference type="Proteomes" id="UP000000343"/>
    </source>
</evidence>
<dbReference type="GO" id="GO:0005524">
    <property type="term" value="F:ATP binding"/>
    <property type="evidence" value="ECO:0007669"/>
    <property type="project" value="UniProtKB-KW"/>
</dbReference>
<dbReference type="CDD" id="cd05387">
    <property type="entry name" value="BY-kinase"/>
    <property type="match status" value="1"/>
</dbReference>
<dbReference type="InterPro" id="IPR005702">
    <property type="entry name" value="Wzc-like_C"/>
</dbReference>
<evidence type="ECO:0000256" key="3">
    <source>
        <dbReference type="ARBA" id="ARBA00022679"/>
    </source>
</evidence>
<dbReference type="Proteomes" id="UP000000343">
    <property type="component" value="Chromosome"/>
</dbReference>
<proteinExistence type="inferred from homology"/>
<dbReference type="InterPro" id="IPR050445">
    <property type="entry name" value="Bact_polysacc_biosynth/exp"/>
</dbReference>
<keyword evidence="4" id="KW-0547">Nucleotide-binding</keyword>
<dbReference type="PaxDb" id="1198114-AciX9_0795"/>